<sequence>MWRQQEKPGAGLKRAGHFYTFYGCRPGVADLPGDFNGWGGEPKIMPGQLLTWLSVLAFLLGFIALVLEIFVVPGFGVAGMTGIILLAWGVLLLAVDFTQATAALVVALALTIVVFSLGLKFMSRLNLWQRLTLGTRLEKHEGYVAGQVDLGHLVDLTGVALTPLRPAGTAEIAGLRLDVVTGGEYIPAGAKVQVVRVEGSRVVVRRADYI</sequence>
<comment type="subcellular location">
    <subcellularLocation>
        <location evidence="1">Membrane</location>
        <topology evidence="1">Multi-pass membrane protein</topology>
    </subcellularLocation>
</comment>
<keyword evidence="9" id="KW-1185">Reference proteome</keyword>
<keyword evidence="8" id="KW-0378">Hydrolase</keyword>
<dbReference type="InterPro" id="IPR002810">
    <property type="entry name" value="NfeD-like_C"/>
</dbReference>
<dbReference type="Proteomes" id="UP001225644">
    <property type="component" value="Unassembled WGS sequence"/>
</dbReference>
<dbReference type="Pfam" id="PF01957">
    <property type="entry name" value="NfeD"/>
    <property type="match status" value="1"/>
</dbReference>
<keyword evidence="3 5" id="KW-1133">Transmembrane helix</keyword>
<reference evidence="8 9" key="1">
    <citation type="submission" date="2023-07" db="EMBL/GenBank/DDBJ databases">
        <title>Genomic Encyclopedia of Type Strains, Phase IV (KMG-IV): sequencing the most valuable type-strain genomes for metagenomic binning, comparative biology and taxonomic classification.</title>
        <authorList>
            <person name="Goeker M."/>
        </authorList>
    </citation>
    <scope>NUCLEOTIDE SEQUENCE [LARGE SCALE GENOMIC DNA]</scope>
    <source>
        <strain evidence="8 9">DSM 12396</strain>
    </source>
</reference>
<evidence type="ECO:0000313" key="8">
    <source>
        <dbReference type="EMBL" id="MDQ0286463.1"/>
    </source>
</evidence>
<dbReference type="RefSeq" id="WP_307401642.1">
    <property type="nucleotide sequence ID" value="NZ_JAUSUX010000010.1"/>
</dbReference>
<keyword evidence="8" id="KW-0645">Protease</keyword>
<dbReference type="PANTHER" id="PTHR33507">
    <property type="entry name" value="INNER MEMBRANE PROTEIN YBBJ"/>
    <property type="match status" value="1"/>
</dbReference>
<evidence type="ECO:0000259" key="6">
    <source>
        <dbReference type="Pfam" id="PF01957"/>
    </source>
</evidence>
<protein>
    <submittedName>
        <fullName evidence="8">Membrane-bound serine protease (ClpP class)</fullName>
    </submittedName>
</protein>
<evidence type="ECO:0000256" key="1">
    <source>
        <dbReference type="ARBA" id="ARBA00004141"/>
    </source>
</evidence>
<proteinExistence type="predicted"/>
<feature type="domain" description="NfeD-like C-terminal" evidence="6">
    <location>
        <begin position="153"/>
        <end position="206"/>
    </location>
</feature>
<dbReference type="InterPro" id="IPR052165">
    <property type="entry name" value="Membrane_assoc_protease"/>
</dbReference>
<comment type="caution">
    <text evidence="8">The sequence shown here is derived from an EMBL/GenBank/DDBJ whole genome shotgun (WGS) entry which is preliminary data.</text>
</comment>
<dbReference type="InterPro" id="IPR012340">
    <property type="entry name" value="NA-bd_OB-fold"/>
</dbReference>
<dbReference type="InterPro" id="IPR056739">
    <property type="entry name" value="NfeD_membrane"/>
</dbReference>
<evidence type="ECO:0000256" key="2">
    <source>
        <dbReference type="ARBA" id="ARBA00022692"/>
    </source>
</evidence>
<name>A0ABU0B4T1_9FIRM</name>
<feature type="transmembrane region" description="Helical" evidence="5">
    <location>
        <begin position="49"/>
        <end position="67"/>
    </location>
</feature>
<dbReference type="PANTHER" id="PTHR33507:SF3">
    <property type="entry name" value="INNER MEMBRANE PROTEIN YBBJ"/>
    <property type="match status" value="1"/>
</dbReference>
<dbReference type="Gene3D" id="2.40.50.140">
    <property type="entry name" value="Nucleic acid-binding proteins"/>
    <property type="match status" value="1"/>
</dbReference>
<dbReference type="GO" id="GO:0006508">
    <property type="term" value="P:proteolysis"/>
    <property type="evidence" value="ECO:0007669"/>
    <property type="project" value="UniProtKB-KW"/>
</dbReference>
<gene>
    <name evidence="8" type="ORF">J2Z49_001577</name>
</gene>
<dbReference type="EMBL" id="JAUSUX010000010">
    <property type="protein sequence ID" value="MDQ0286463.1"/>
    <property type="molecule type" value="Genomic_DNA"/>
</dbReference>
<evidence type="ECO:0000256" key="5">
    <source>
        <dbReference type="SAM" id="Phobius"/>
    </source>
</evidence>
<evidence type="ECO:0000259" key="7">
    <source>
        <dbReference type="Pfam" id="PF24961"/>
    </source>
</evidence>
<feature type="domain" description="NfeD integral membrane" evidence="7">
    <location>
        <begin position="51"/>
        <end position="116"/>
    </location>
</feature>
<keyword evidence="4 5" id="KW-0472">Membrane</keyword>
<evidence type="ECO:0000256" key="4">
    <source>
        <dbReference type="ARBA" id="ARBA00023136"/>
    </source>
</evidence>
<accession>A0ABU0B4T1</accession>
<dbReference type="GO" id="GO:0008233">
    <property type="term" value="F:peptidase activity"/>
    <property type="evidence" value="ECO:0007669"/>
    <property type="project" value="UniProtKB-KW"/>
</dbReference>
<keyword evidence="2 5" id="KW-0812">Transmembrane</keyword>
<dbReference type="Pfam" id="PF24961">
    <property type="entry name" value="NfeD_membrane"/>
    <property type="match status" value="1"/>
</dbReference>
<organism evidence="8 9">
    <name type="scientific">Desulfofundulus luciae</name>
    <dbReference type="NCBI Taxonomy" id="74702"/>
    <lineage>
        <taxon>Bacteria</taxon>
        <taxon>Bacillati</taxon>
        <taxon>Bacillota</taxon>
        <taxon>Clostridia</taxon>
        <taxon>Eubacteriales</taxon>
        <taxon>Peptococcaceae</taxon>
        <taxon>Desulfofundulus</taxon>
    </lineage>
</organism>
<evidence type="ECO:0000313" key="9">
    <source>
        <dbReference type="Proteomes" id="UP001225644"/>
    </source>
</evidence>
<feature type="transmembrane region" description="Helical" evidence="5">
    <location>
        <begin position="101"/>
        <end position="122"/>
    </location>
</feature>
<evidence type="ECO:0000256" key="3">
    <source>
        <dbReference type="ARBA" id="ARBA00022989"/>
    </source>
</evidence>
<feature type="transmembrane region" description="Helical" evidence="5">
    <location>
        <begin position="74"/>
        <end position="95"/>
    </location>
</feature>